<gene>
    <name evidence="2" type="ORF">Q3M24_03520</name>
</gene>
<keyword evidence="2" id="KW-0378">Hydrolase</keyword>
<dbReference type="Gene3D" id="3.90.1570.10">
    <property type="entry name" value="tt1808, chain A"/>
    <property type="match status" value="1"/>
</dbReference>
<dbReference type="CDD" id="cd06260">
    <property type="entry name" value="DUF820-like"/>
    <property type="match status" value="1"/>
</dbReference>
<reference evidence="2" key="1">
    <citation type="journal article" date="2024" name="Syst. Appl. Microbiol.">
        <title>First single-strain enrichments of Electrothrix cable bacteria, description of E. aestuarii sp. nov. and E. rattekaaiensis sp. nov., and proposal of a cable bacteria taxonomy following the rules of the SeqCode.</title>
        <authorList>
            <person name="Plum-Jensen L.E."/>
            <person name="Schramm A."/>
            <person name="Marshall I.P.G."/>
        </authorList>
    </citation>
    <scope>NUCLEOTIDE SEQUENCE</scope>
    <source>
        <strain evidence="2">Rat1</strain>
    </source>
</reference>
<keyword evidence="2" id="KW-0540">Nuclease</keyword>
<dbReference type="AlphaFoldDB" id="A0AAU8LY79"/>
<dbReference type="InterPro" id="IPR012296">
    <property type="entry name" value="Nuclease_put_TT1808"/>
</dbReference>
<evidence type="ECO:0000259" key="1">
    <source>
        <dbReference type="Pfam" id="PF05685"/>
    </source>
</evidence>
<reference evidence="2" key="2">
    <citation type="submission" date="2024-06" db="EMBL/GenBank/DDBJ databases">
        <authorList>
            <person name="Plum-Jensen L.E."/>
            <person name="Schramm A."/>
            <person name="Marshall I.P.G."/>
        </authorList>
    </citation>
    <scope>NUCLEOTIDE SEQUENCE</scope>
    <source>
        <strain evidence="2">Rat1</strain>
    </source>
</reference>
<dbReference type="GO" id="GO:0004519">
    <property type="term" value="F:endonuclease activity"/>
    <property type="evidence" value="ECO:0007669"/>
    <property type="project" value="UniProtKB-KW"/>
</dbReference>
<organism evidence="2">
    <name type="scientific">Candidatus Electrothrix aestuarii</name>
    <dbReference type="NCBI Taxonomy" id="3062594"/>
    <lineage>
        <taxon>Bacteria</taxon>
        <taxon>Pseudomonadati</taxon>
        <taxon>Thermodesulfobacteriota</taxon>
        <taxon>Desulfobulbia</taxon>
        <taxon>Desulfobulbales</taxon>
        <taxon>Desulfobulbaceae</taxon>
        <taxon>Candidatus Electrothrix</taxon>
    </lineage>
</organism>
<keyword evidence="2" id="KW-0255">Endonuclease</keyword>
<feature type="domain" description="Putative restriction endonuclease" evidence="1">
    <location>
        <begin position="15"/>
        <end position="140"/>
    </location>
</feature>
<dbReference type="PANTHER" id="PTHR34107:SF4">
    <property type="entry name" value="SLL1222 PROTEIN"/>
    <property type="match status" value="1"/>
</dbReference>
<dbReference type="Pfam" id="PF05685">
    <property type="entry name" value="Uma2"/>
    <property type="match status" value="1"/>
</dbReference>
<dbReference type="KEGG" id="eaj:Q3M24_03520"/>
<dbReference type="EMBL" id="CP159373">
    <property type="protein sequence ID" value="XCN73839.1"/>
    <property type="molecule type" value="Genomic_DNA"/>
</dbReference>
<dbReference type="SUPFAM" id="SSF52980">
    <property type="entry name" value="Restriction endonuclease-like"/>
    <property type="match status" value="1"/>
</dbReference>
<accession>A0AAU8LY79</accession>
<dbReference type="PANTHER" id="PTHR34107">
    <property type="entry name" value="SLL0198 PROTEIN-RELATED"/>
    <property type="match status" value="1"/>
</dbReference>
<dbReference type="InterPro" id="IPR011335">
    <property type="entry name" value="Restrct_endonuc-II-like"/>
</dbReference>
<evidence type="ECO:0000313" key="2">
    <source>
        <dbReference type="EMBL" id="XCN73839.1"/>
    </source>
</evidence>
<dbReference type="InterPro" id="IPR008538">
    <property type="entry name" value="Uma2"/>
</dbReference>
<name>A0AAU8LY79_9BACT</name>
<proteinExistence type="predicted"/>
<protein>
    <submittedName>
        <fullName evidence="2">Uma2 family endonuclease</fullName>
    </submittedName>
</protein>
<sequence length="158" mass="17853">MNWQEVCADPHLHNLPYKIELNEQGQIIMTPVCLYHSAWQGEIIRWLLRLTDIGKALPEVAIATAQGTKVADVVWCSDTLWRQIKHEAESPVAPEICVEVLSPTNTADEMLRKRMLYLAHGAEEVWLCSKDGTMQFFSADGALERSGLVPQFPTHLEL</sequence>